<accession>A0ABD1FKX6</accession>
<evidence type="ECO:0000313" key="2">
    <source>
        <dbReference type="Proteomes" id="UP001567538"/>
    </source>
</evidence>
<dbReference type="EMBL" id="JBEAFC010000014">
    <property type="protein sequence ID" value="KAL1531401.1"/>
    <property type="molecule type" value="Genomic_DNA"/>
</dbReference>
<keyword evidence="2" id="KW-1185">Reference proteome</keyword>
<protein>
    <submittedName>
        <fullName evidence="1">Uncharacterized protein</fullName>
    </submittedName>
</protein>
<evidence type="ECO:0000313" key="1">
    <source>
        <dbReference type="EMBL" id="KAL1531401.1"/>
    </source>
</evidence>
<organism evidence="1 2">
    <name type="scientific">Salvia divinorum</name>
    <name type="common">Maria pastora</name>
    <name type="synonym">Diviner's sage</name>
    <dbReference type="NCBI Taxonomy" id="28513"/>
    <lineage>
        <taxon>Eukaryota</taxon>
        <taxon>Viridiplantae</taxon>
        <taxon>Streptophyta</taxon>
        <taxon>Embryophyta</taxon>
        <taxon>Tracheophyta</taxon>
        <taxon>Spermatophyta</taxon>
        <taxon>Magnoliopsida</taxon>
        <taxon>eudicotyledons</taxon>
        <taxon>Gunneridae</taxon>
        <taxon>Pentapetalae</taxon>
        <taxon>asterids</taxon>
        <taxon>lamiids</taxon>
        <taxon>Lamiales</taxon>
        <taxon>Lamiaceae</taxon>
        <taxon>Nepetoideae</taxon>
        <taxon>Mentheae</taxon>
        <taxon>Salviinae</taxon>
        <taxon>Salvia</taxon>
        <taxon>Salvia subgen. Calosphace</taxon>
    </lineage>
</organism>
<comment type="caution">
    <text evidence="1">The sequence shown here is derived from an EMBL/GenBank/DDBJ whole genome shotgun (WGS) entry which is preliminary data.</text>
</comment>
<sequence length="68" mass="7568">MGRRHMRIPTRLRSYYEEEKKSSKFGRGMGTGLAVGAVAGGCWVDVDALEEHIADDVVDDAGYDDEDY</sequence>
<proteinExistence type="predicted"/>
<reference evidence="1 2" key="1">
    <citation type="submission" date="2024-06" db="EMBL/GenBank/DDBJ databases">
        <title>A chromosome level genome sequence of Diviner's sage (Salvia divinorum).</title>
        <authorList>
            <person name="Ford S.A."/>
            <person name="Ro D.-K."/>
            <person name="Ness R.W."/>
            <person name="Phillips M.A."/>
        </authorList>
    </citation>
    <scope>NUCLEOTIDE SEQUENCE [LARGE SCALE GENOMIC DNA]</scope>
    <source>
        <strain evidence="1">SAF-2024a</strain>
        <tissue evidence="1">Leaf</tissue>
    </source>
</reference>
<dbReference type="Proteomes" id="UP001567538">
    <property type="component" value="Unassembled WGS sequence"/>
</dbReference>
<name>A0ABD1FKX6_SALDI</name>
<dbReference type="AlphaFoldDB" id="A0ABD1FKX6"/>
<gene>
    <name evidence="1" type="ORF">AAHA92_31543</name>
</gene>